<evidence type="ECO:0000313" key="2">
    <source>
        <dbReference type="Proteomes" id="UP000489961"/>
    </source>
</evidence>
<reference evidence="1 2" key="1">
    <citation type="submission" date="2020-02" db="EMBL/GenBank/DDBJ databases">
        <authorList>
            <person name="Chaudhuri R."/>
        </authorList>
    </citation>
    <scope>NUCLEOTIDE SEQUENCE [LARGE SCALE GENOMIC DNA]</scope>
    <source>
        <strain evidence="1">SFB21</strain>
    </source>
</reference>
<proteinExistence type="predicted"/>
<organism evidence="1 2">
    <name type="scientific">Acinetobacter bouvetii</name>
    <dbReference type="NCBI Taxonomy" id="202951"/>
    <lineage>
        <taxon>Bacteria</taxon>
        <taxon>Pseudomonadati</taxon>
        <taxon>Pseudomonadota</taxon>
        <taxon>Gammaproteobacteria</taxon>
        <taxon>Moraxellales</taxon>
        <taxon>Moraxellaceae</taxon>
        <taxon>Acinetobacter</taxon>
    </lineage>
</organism>
<comment type="caution">
    <text evidence="1">The sequence shown here is derived from an EMBL/GenBank/DDBJ whole genome shotgun (WGS) entry which is preliminary data.</text>
</comment>
<name>A0A811G9F0_9GAMM</name>
<accession>A0A811G9F0</accession>
<evidence type="ECO:0000313" key="1">
    <source>
        <dbReference type="EMBL" id="CAB1209649.1"/>
    </source>
</evidence>
<protein>
    <submittedName>
        <fullName evidence="1">Uncharacterized protein</fullName>
    </submittedName>
</protein>
<gene>
    <name evidence="1" type="ORF">SFB21_0578</name>
</gene>
<dbReference type="AlphaFoldDB" id="A0A811G9F0"/>
<dbReference type="Proteomes" id="UP000489961">
    <property type="component" value="Unassembled WGS sequence"/>
</dbReference>
<sequence length="36" mass="4491">MWHFLTSVQLYHPAQDIDYRIGMEFDKMRQCFLDVR</sequence>
<dbReference type="EMBL" id="CADDTS010000010">
    <property type="protein sequence ID" value="CAB1209649.1"/>
    <property type="molecule type" value="Genomic_DNA"/>
</dbReference>